<keyword evidence="1" id="KW-1133">Transmembrane helix</keyword>
<reference evidence="3" key="1">
    <citation type="journal article" date="2019" name="Int. J. Syst. Evol. Microbiol.">
        <title>The Global Catalogue of Microorganisms (GCM) 10K type strain sequencing project: providing services to taxonomists for standard genome sequencing and annotation.</title>
        <authorList>
            <consortium name="The Broad Institute Genomics Platform"/>
            <consortium name="The Broad Institute Genome Sequencing Center for Infectious Disease"/>
            <person name="Wu L."/>
            <person name="Ma J."/>
        </authorList>
    </citation>
    <scope>NUCLEOTIDE SEQUENCE [LARGE SCALE GENOMIC DNA]</scope>
    <source>
        <strain evidence="3">ZS-22-S1</strain>
    </source>
</reference>
<keyword evidence="1" id="KW-0812">Transmembrane</keyword>
<gene>
    <name evidence="2" type="ORF">ACFPCV_32150</name>
</gene>
<evidence type="ECO:0000256" key="1">
    <source>
        <dbReference type="SAM" id="Phobius"/>
    </source>
</evidence>
<evidence type="ECO:0000313" key="2">
    <source>
        <dbReference type="EMBL" id="MFC4858174.1"/>
    </source>
</evidence>
<dbReference type="RefSeq" id="WP_378060463.1">
    <property type="nucleotide sequence ID" value="NZ_JBHSIS010000022.1"/>
</dbReference>
<proteinExistence type="predicted"/>
<feature type="transmembrane region" description="Helical" evidence="1">
    <location>
        <begin position="102"/>
        <end position="120"/>
    </location>
</feature>
<feature type="transmembrane region" description="Helical" evidence="1">
    <location>
        <begin position="43"/>
        <end position="62"/>
    </location>
</feature>
<accession>A0ABV9SE55</accession>
<evidence type="ECO:0000313" key="3">
    <source>
        <dbReference type="Proteomes" id="UP001595859"/>
    </source>
</evidence>
<name>A0ABV9SE55_9PSEU</name>
<protein>
    <submittedName>
        <fullName evidence="2">Uncharacterized protein</fullName>
    </submittedName>
</protein>
<dbReference type="EMBL" id="JBHSIS010000022">
    <property type="protein sequence ID" value="MFC4858174.1"/>
    <property type="molecule type" value="Genomic_DNA"/>
</dbReference>
<organism evidence="2 3">
    <name type="scientific">Actinophytocola glycyrrhizae</name>
    <dbReference type="NCBI Taxonomy" id="2044873"/>
    <lineage>
        <taxon>Bacteria</taxon>
        <taxon>Bacillati</taxon>
        <taxon>Actinomycetota</taxon>
        <taxon>Actinomycetes</taxon>
        <taxon>Pseudonocardiales</taxon>
        <taxon>Pseudonocardiaceae</taxon>
    </lineage>
</organism>
<feature type="transmembrane region" description="Helical" evidence="1">
    <location>
        <begin position="74"/>
        <end position="90"/>
    </location>
</feature>
<keyword evidence="1" id="KW-0472">Membrane</keyword>
<feature type="transmembrane region" description="Helical" evidence="1">
    <location>
        <begin position="14"/>
        <end position="37"/>
    </location>
</feature>
<comment type="caution">
    <text evidence="2">The sequence shown here is derived from an EMBL/GenBank/DDBJ whole genome shotgun (WGS) entry which is preliminary data.</text>
</comment>
<dbReference type="Proteomes" id="UP001595859">
    <property type="component" value="Unassembled WGS sequence"/>
</dbReference>
<sequence>MSDAPSLVDRAHKLLAISALAPALVFGVVTVAMAVAVRDTDNMLIAAGVAVVFAGIGAWTWWGTRRKPDQWQQTVPLSGVFVAFLFVMMASGSEPTGLPETAYFVAVGAVAVGLALLAWLPARRAARLVLADLSPEVVDSSLVVTFTARGEDADTLSVTPDSLEVVVRPASKRKTTRHSFPLSEVTGVATRTETDDGEHPVPGADGTSMRVSRGDVLVVDLASGPLVFAAKDVHRARSFVEARRAVVGAG</sequence>
<keyword evidence="3" id="KW-1185">Reference proteome</keyword>